<dbReference type="RefSeq" id="WP_147931735.1">
    <property type="nucleotide sequence ID" value="NZ_VOXD01000026.1"/>
</dbReference>
<dbReference type="PANTHER" id="PTHR30289:SF1">
    <property type="entry name" value="PEBP (PHOSPHATIDYLETHANOLAMINE-BINDING PROTEIN) FAMILY PROTEIN"/>
    <property type="match status" value="1"/>
</dbReference>
<dbReference type="InterPro" id="IPR036610">
    <property type="entry name" value="PEBP-like_sf"/>
</dbReference>
<dbReference type="Proteomes" id="UP000321907">
    <property type="component" value="Unassembled WGS sequence"/>
</dbReference>
<dbReference type="PANTHER" id="PTHR30289">
    <property type="entry name" value="UNCHARACTERIZED PROTEIN YBCL-RELATED"/>
    <property type="match status" value="1"/>
</dbReference>
<dbReference type="Pfam" id="PF01161">
    <property type="entry name" value="PBP"/>
    <property type="match status" value="1"/>
</dbReference>
<dbReference type="NCBIfam" id="TIGR00481">
    <property type="entry name" value="YbhB/YbcL family Raf kinase inhibitor-like protein"/>
    <property type="match status" value="1"/>
</dbReference>
<organism evidence="1 2">
    <name type="scientific">Neolewinella aurantiaca</name>
    <dbReference type="NCBI Taxonomy" id="2602767"/>
    <lineage>
        <taxon>Bacteria</taxon>
        <taxon>Pseudomonadati</taxon>
        <taxon>Bacteroidota</taxon>
        <taxon>Saprospiria</taxon>
        <taxon>Saprospirales</taxon>
        <taxon>Lewinellaceae</taxon>
        <taxon>Neolewinella</taxon>
    </lineage>
</organism>
<evidence type="ECO:0000313" key="2">
    <source>
        <dbReference type="Proteomes" id="UP000321907"/>
    </source>
</evidence>
<dbReference type="InterPro" id="IPR005247">
    <property type="entry name" value="YbhB_YbcL/LppC-like"/>
</dbReference>
<protein>
    <submittedName>
        <fullName evidence="1">YbhB/YbcL family Raf kinase inhibitor-like protein</fullName>
    </submittedName>
</protein>
<accession>A0A5C7FEY3</accession>
<keyword evidence="2" id="KW-1185">Reference proteome</keyword>
<proteinExistence type="predicted"/>
<evidence type="ECO:0000313" key="1">
    <source>
        <dbReference type="EMBL" id="TXF88109.1"/>
    </source>
</evidence>
<dbReference type="InterPro" id="IPR008914">
    <property type="entry name" value="PEBP"/>
</dbReference>
<gene>
    <name evidence="1" type="ORF">FUA23_15820</name>
</gene>
<comment type="caution">
    <text evidence="1">The sequence shown here is derived from an EMBL/GenBank/DDBJ whole genome shotgun (WGS) entry which is preliminary data.</text>
</comment>
<reference evidence="1 2" key="1">
    <citation type="submission" date="2019-08" db="EMBL/GenBank/DDBJ databases">
        <title>Lewinella sp. strain SSH13 Genome sequencing and assembly.</title>
        <authorList>
            <person name="Kim I."/>
        </authorList>
    </citation>
    <scope>NUCLEOTIDE SEQUENCE [LARGE SCALE GENOMIC DNA]</scope>
    <source>
        <strain evidence="1 2">SSH13</strain>
    </source>
</reference>
<dbReference type="CDD" id="cd00865">
    <property type="entry name" value="PEBP_bact_arch"/>
    <property type="match status" value="1"/>
</dbReference>
<sequence>MPGFTLTSKEFTGQVPIENVYDDFGAGGGNRSPQLSWENAPEGTKSFIITCYDADAPGPGWWHWCAFNIPAGTRDLSTGDSKASMPGATVQTKNSYGSIGYGGACPPPGDTAHAYHITIYALDTEALELDENASPAMVMFMADSHIIGKAGITAYYAR</sequence>
<dbReference type="EMBL" id="VOXD01000026">
    <property type="protein sequence ID" value="TXF88109.1"/>
    <property type="molecule type" value="Genomic_DNA"/>
</dbReference>
<dbReference type="OrthoDB" id="9797506at2"/>
<name>A0A5C7FEY3_9BACT</name>
<dbReference type="AlphaFoldDB" id="A0A5C7FEY3"/>
<dbReference type="SUPFAM" id="SSF49777">
    <property type="entry name" value="PEBP-like"/>
    <property type="match status" value="1"/>
</dbReference>
<dbReference type="Gene3D" id="3.90.280.10">
    <property type="entry name" value="PEBP-like"/>
    <property type="match status" value="1"/>
</dbReference>